<evidence type="ECO:0000313" key="4">
    <source>
        <dbReference type="EMBL" id="SNX74366.1"/>
    </source>
</evidence>
<evidence type="ECO:0000259" key="3">
    <source>
        <dbReference type="SMART" id="SM00382"/>
    </source>
</evidence>
<dbReference type="InterPro" id="IPR003593">
    <property type="entry name" value="AAA+_ATPase"/>
</dbReference>
<dbReference type="Proteomes" id="UP000219467">
    <property type="component" value="Unassembled WGS sequence"/>
</dbReference>
<dbReference type="SMART" id="SM00382">
    <property type="entry name" value="AAA"/>
    <property type="match status" value="1"/>
</dbReference>
<dbReference type="Pfam" id="PF00004">
    <property type="entry name" value="AAA"/>
    <property type="match status" value="1"/>
</dbReference>
<dbReference type="PRINTS" id="PR00300">
    <property type="entry name" value="CLPPROTEASEA"/>
</dbReference>
<keyword evidence="1" id="KW-0547">Nucleotide-binding</keyword>
<reference evidence="5" key="1">
    <citation type="submission" date="2017-08" db="EMBL/GenBank/DDBJ databases">
        <authorList>
            <person name="Varghese N."/>
            <person name="Submissions S."/>
        </authorList>
    </citation>
    <scope>NUCLEOTIDE SEQUENCE [LARGE SCALE GENOMIC DNA]</scope>
    <source>
        <strain evidence="5">JA234</strain>
    </source>
</reference>
<dbReference type="InterPro" id="IPR027417">
    <property type="entry name" value="P-loop_NTPase"/>
</dbReference>
<dbReference type="GO" id="GO:0005694">
    <property type="term" value="C:chromosome"/>
    <property type="evidence" value="ECO:0007669"/>
    <property type="project" value="TreeGrafter"/>
</dbReference>
<keyword evidence="2" id="KW-0067">ATP-binding</keyword>
<proteinExistence type="predicted"/>
<organism evidence="4 5">
    <name type="scientific">Cereibacter ovatus</name>
    <dbReference type="NCBI Taxonomy" id="439529"/>
    <lineage>
        <taxon>Bacteria</taxon>
        <taxon>Pseudomonadati</taxon>
        <taxon>Pseudomonadota</taxon>
        <taxon>Alphaproteobacteria</taxon>
        <taxon>Rhodobacterales</taxon>
        <taxon>Paracoccaceae</taxon>
        <taxon>Cereibacter</taxon>
    </lineage>
</organism>
<dbReference type="SUPFAM" id="SSF52540">
    <property type="entry name" value="P-loop containing nucleoside triphosphate hydrolases"/>
    <property type="match status" value="1"/>
</dbReference>
<dbReference type="InterPro" id="IPR003959">
    <property type="entry name" value="ATPase_AAA_core"/>
</dbReference>
<dbReference type="AlphaFoldDB" id="A0A285D4W7"/>
<dbReference type="Gene3D" id="3.40.50.300">
    <property type="entry name" value="P-loop containing nucleotide triphosphate hydrolases"/>
    <property type="match status" value="1"/>
</dbReference>
<name>A0A285D4W7_9RHOB</name>
<dbReference type="InterPro" id="IPR001270">
    <property type="entry name" value="ClpA/B"/>
</dbReference>
<feature type="domain" description="AAA+ ATPase" evidence="3">
    <location>
        <begin position="66"/>
        <end position="214"/>
    </location>
</feature>
<dbReference type="PANTHER" id="PTHR45991">
    <property type="entry name" value="PACHYTENE CHECKPOINT PROTEIN 2"/>
    <property type="match status" value="1"/>
</dbReference>
<keyword evidence="5" id="KW-1185">Reference proteome</keyword>
<gene>
    <name evidence="4" type="ORF">SAMN05878503_1226</name>
</gene>
<dbReference type="GO" id="GO:0016887">
    <property type="term" value="F:ATP hydrolysis activity"/>
    <property type="evidence" value="ECO:0007669"/>
    <property type="project" value="InterPro"/>
</dbReference>
<sequence>MMKHQPSKDIEERPKGIQKIRRLPDATLGALWDSIIMDESEKARLLSQAVLNFTVRPQVPRSVIPLHGVILLVGPPGTGKTSLARGLAHRVAESFSGGRFRLLEVEPHSLASAAHGKTQRAVTELFSQSIAEAAAGGPTIVLLDEVETLAADRSKLSLDANPVDVHRATDAVLVQLDALAEEHTNLLFVATSNFPKAIDSAFLSRCDMIMPVPLPGKAACARILADCLTGLGQSYPAIAKLAASPKFAACAEACVGLDGRAIRKMVANALATNPKTAMNPALVTIDDLLSATHAAKKSRTTTEGRS</sequence>
<accession>A0A285D4W7</accession>
<dbReference type="RefSeq" id="WP_235841048.1">
    <property type="nucleotide sequence ID" value="NZ_OAOQ01000022.1"/>
</dbReference>
<dbReference type="InterPro" id="IPR044539">
    <property type="entry name" value="Pch2-like"/>
</dbReference>
<dbReference type="PANTHER" id="PTHR45991:SF1">
    <property type="entry name" value="PACHYTENE CHECKPOINT PROTEIN 2 HOMOLOG"/>
    <property type="match status" value="1"/>
</dbReference>
<dbReference type="EMBL" id="OAOQ01000022">
    <property type="protein sequence ID" value="SNX74366.1"/>
    <property type="molecule type" value="Genomic_DNA"/>
</dbReference>
<evidence type="ECO:0000256" key="1">
    <source>
        <dbReference type="ARBA" id="ARBA00022741"/>
    </source>
</evidence>
<protein>
    <submittedName>
        <fullName evidence="4">ATPase family protein associated with various cellular activities (AAA)</fullName>
    </submittedName>
</protein>
<dbReference type="GO" id="GO:0005524">
    <property type="term" value="F:ATP binding"/>
    <property type="evidence" value="ECO:0007669"/>
    <property type="project" value="UniProtKB-KW"/>
</dbReference>
<evidence type="ECO:0000313" key="5">
    <source>
        <dbReference type="Proteomes" id="UP000219467"/>
    </source>
</evidence>
<evidence type="ECO:0000256" key="2">
    <source>
        <dbReference type="ARBA" id="ARBA00022840"/>
    </source>
</evidence>